<dbReference type="InterPro" id="IPR051397">
    <property type="entry name" value="Zn-ADH-like_protein"/>
</dbReference>
<dbReference type="PANTHER" id="PTHR43677:SF4">
    <property type="entry name" value="QUINONE OXIDOREDUCTASE-LIKE PROTEIN 2"/>
    <property type="match status" value="1"/>
</dbReference>
<dbReference type="SUPFAM" id="SSF51735">
    <property type="entry name" value="NAD(P)-binding Rossmann-fold domains"/>
    <property type="match status" value="1"/>
</dbReference>
<accession>A0A239IT03</accession>
<dbReference type="Pfam" id="PF08240">
    <property type="entry name" value="ADH_N"/>
    <property type="match status" value="1"/>
</dbReference>
<dbReference type="SUPFAM" id="SSF50129">
    <property type="entry name" value="GroES-like"/>
    <property type="match status" value="1"/>
</dbReference>
<dbReference type="AlphaFoldDB" id="A0A239IT03"/>
<dbReference type="RefSeq" id="WP_010489953.1">
    <property type="nucleotide sequence ID" value="NZ_FZOG01000007.1"/>
</dbReference>
<dbReference type="InterPro" id="IPR020843">
    <property type="entry name" value="ER"/>
</dbReference>
<dbReference type="Pfam" id="PF00107">
    <property type="entry name" value="ADH_zinc_N"/>
    <property type="match status" value="1"/>
</dbReference>
<evidence type="ECO:0000259" key="1">
    <source>
        <dbReference type="SMART" id="SM00829"/>
    </source>
</evidence>
<organism evidence="2 3">
    <name type="scientific">Pseudomonas segetis</name>
    <dbReference type="NCBI Taxonomy" id="298908"/>
    <lineage>
        <taxon>Bacteria</taxon>
        <taxon>Pseudomonadati</taxon>
        <taxon>Pseudomonadota</taxon>
        <taxon>Gammaproteobacteria</taxon>
        <taxon>Pseudomonadales</taxon>
        <taxon>Pseudomonadaceae</taxon>
        <taxon>Pseudomonas</taxon>
    </lineage>
</organism>
<protein>
    <submittedName>
        <fullName evidence="2">NADPH:quinone reductase</fullName>
    </submittedName>
</protein>
<dbReference type="Gene3D" id="3.40.50.720">
    <property type="entry name" value="NAD(P)-binding Rossmann-like Domain"/>
    <property type="match status" value="1"/>
</dbReference>
<evidence type="ECO:0000313" key="2">
    <source>
        <dbReference type="EMBL" id="SNS96675.1"/>
    </source>
</evidence>
<keyword evidence="3" id="KW-1185">Reference proteome</keyword>
<dbReference type="InterPro" id="IPR011032">
    <property type="entry name" value="GroES-like_sf"/>
</dbReference>
<dbReference type="CDD" id="cd08268">
    <property type="entry name" value="MDR2"/>
    <property type="match status" value="1"/>
</dbReference>
<feature type="domain" description="Enoyl reductase (ER)" evidence="1">
    <location>
        <begin position="11"/>
        <end position="335"/>
    </location>
</feature>
<dbReference type="SMART" id="SM00829">
    <property type="entry name" value="PKS_ER"/>
    <property type="match status" value="1"/>
</dbReference>
<dbReference type="EMBL" id="FZOG01000007">
    <property type="protein sequence ID" value="SNS96675.1"/>
    <property type="molecule type" value="Genomic_DNA"/>
</dbReference>
<evidence type="ECO:0000313" key="3">
    <source>
        <dbReference type="Proteomes" id="UP000242915"/>
    </source>
</evidence>
<gene>
    <name evidence="2" type="ORF">SAMN05216255_4003</name>
</gene>
<sequence length="339" mass="36507">MSRIIRFHQFGEADVLKIEERSRPAPAAGEVLIGVESIGVSWQDVLWRQNLATTHAQLPAGLGYEVAGVILAVGEGVDDLAVGDKVASFPAHSPNDYPAYAEEVVLPRTSVARYADVLTPEQACVHFLPSMVGWFGMVELARVKAGETVLITAASRCWGPYVVQMAKALGAHVIAATDTDEDTDFLRGLGAEHVILTEEQDLVSRVKKLTNDRGVDIVMDTLGGPQMCLLGDALAPRGRLVLYGLQGGNETPFPACAAFQKNIQFFVHCIGNFTGKQELGIPQDKEAVARALQGINQLTGDGLLKPLVDKAFSFDKVGQAHVYMSECPSRGRVVLNVKS</sequence>
<reference evidence="3" key="1">
    <citation type="submission" date="2017-06" db="EMBL/GenBank/DDBJ databases">
        <authorList>
            <person name="Varghese N."/>
            <person name="Submissions S."/>
        </authorList>
    </citation>
    <scope>NUCLEOTIDE SEQUENCE [LARGE SCALE GENOMIC DNA]</scope>
    <source>
        <strain evidence="3">CIP 108523</strain>
    </source>
</reference>
<dbReference type="InterPro" id="IPR036291">
    <property type="entry name" value="NAD(P)-bd_dom_sf"/>
</dbReference>
<dbReference type="PANTHER" id="PTHR43677">
    <property type="entry name" value="SHORT-CHAIN DEHYDROGENASE/REDUCTASE"/>
    <property type="match status" value="1"/>
</dbReference>
<dbReference type="InterPro" id="IPR013154">
    <property type="entry name" value="ADH-like_N"/>
</dbReference>
<dbReference type="GO" id="GO:0016491">
    <property type="term" value="F:oxidoreductase activity"/>
    <property type="evidence" value="ECO:0007669"/>
    <property type="project" value="InterPro"/>
</dbReference>
<dbReference type="InterPro" id="IPR013149">
    <property type="entry name" value="ADH-like_C"/>
</dbReference>
<name>A0A239IT03_9PSED</name>
<proteinExistence type="predicted"/>
<dbReference type="Gene3D" id="3.90.180.10">
    <property type="entry name" value="Medium-chain alcohol dehydrogenases, catalytic domain"/>
    <property type="match status" value="1"/>
</dbReference>
<dbReference type="Proteomes" id="UP000242915">
    <property type="component" value="Unassembled WGS sequence"/>
</dbReference>